<evidence type="ECO:0000313" key="2">
    <source>
        <dbReference type="Proteomes" id="UP001527099"/>
    </source>
</evidence>
<keyword evidence="2" id="KW-1185">Reference proteome</keyword>
<organism evidence="1 2">
    <name type="scientific">Paenibacillus alginolyticus</name>
    <dbReference type="NCBI Taxonomy" id="59839"/>
    <lineage>
        <taxon>Bacteria</taxon>
        <taxon>Bacillati</taxon>
        <taxon>Bacillota</taxon>
        <taxon>Bacilli</taxon>
        <taxon>Bacillales</taxon>
        <taxon>Paenibacillaceae</taxon>
        <taxon>Paenibacillus</taxon>
    </lineage>
</organism>
<accession>A0ABT4GQK1</accession>
<dbReference type="EMBL" id="JAMDMX010000225">
    <property type="protein sequence ID" value="MCY9698289.1"/>
    <property type="molecule type" value="Genomic_DNA"/>
</dbReference>
<name>A0ABT4GQK1_9BACL</name>
<dbReference type="RefSeq" id="WP_268618740.1">
    <property type="nucleotide sequence ID" value="NZ_JAMDMX010000225.1"/>
</dbReference>
<protein>
    <submittedName>
        <fullName evidence="1">Uncharacterized protein</fullName>
    </submittedName>
</protein>
<sequence length="122" mass="13383">WLTFGQTTGGEVSKELLPGSYTFGMTNEGAYKEKVQNIGTDAVVIFQTVKVKVQLKDSQGRLMDNGSVKYYAGGWLTFGQTTGGEVSKELLPGTYTFGMTYLGTYREIVSNITINPTVVFQM</sequence>
<dbReference type="Gene3D" id="2.60.40.10">
    <property type="entry name" value="Immunoglobulins"/>
    <property type="match status" value="2"/>
</dbReference>
<proteinExistence type="predicted"/>
<dbReference type="InterPro" id="IPR013783">
    <property type="entry name" value="Ig-like_fold"/>
</dbReference>
<reference evidence="1 2" key="1">
    <citation type="submission" date="2022-05" db="EMBL/GenBank/DDBJ databases">
        <title>Genome Sequencing of Bee-Associated Microbes.</title>
        <authorList>
            <person name="Dunlap C."/>
        </authorList>
    </citation>
    <scope>NUCLEOTIDE SEQUENCE [LARGE SCALE GENOMIC DNA]</scope>
    <source>
        <strain evidence="1 2">NRRL B-14421</strain>
    </source>
</reference>
<dbReference type="Proteomes" id="UP001527099">
    <property type="component" value="Unassembled WGS sequence"/>
</dbReference>
<comment type="caution">
    <text evidence="1">The sequence shown here is derived from an EMBL/GenBank/DDBJ whole genome shotgun (WGS) entry which is preliminary data.</text>
</comment>
<gene>
    <name evidence="1" type="ORF">M5X19_36445</name>
</gene>
<evidence type="ECO:0000313" key="1">
    <source>
        <dbReference type="EMBL" id="MCY9698289.1"/>
    </source>
</evidence>
<feature type="non-terminal residue" evidence="1">
    <location>
        <position position="1"/>
    </location>
</feature>